<dbReference type="EMBL" id="LQOX01000063">
    <property type="protein sequence ID" value="ORV74007.1"/>
    <property type="molecule type" value="Genomic_DNA"/>
</dbReference>
<proteinExistence type="predicted"/>
<organism evidence="1 2">
    <name type="scientific">Mycobacterium gastri</name>
    <dbReference type="NCBI Taxonomy" id="1777"/>
    <lineage>
        <taxon>Bacteria</taxon>
        <taxon>Bacillati</taxon>
        <taxon>Actinomycetota</taxon>
        <taxon>Actinomycetes</taxon>
        <taxon>Mycobacteriales</taxon>
        <taxon>Mycobacteriaceae</taxon>
        <taxon>Mycobacterium</taxon>
    </lineage>
</organism>
<evidence type="ECO:0000313" key="1">
    <source>
        <dbReference type="EMBL" id="ORV74007.1"/>
    </source>
</evidence>
<accession>A0A1X1VWT5</accession>
<reference evidence="1 2" key="1">
    <citation type="submission" date="2016-01" db="EMBL/GenBank/DDBJ databases">
        <title>The new phylogeny of the genus Mycobacterium.</title>
        <authorList>
            <person name="Tarcisio F."/>
            <person name="Conor M."/>
            <person name="Antonella G."/>
            <person name="Elisabetta G."/>
            <person name="Giulia F.S."/>
            <person name="Sara T."/>
            <person name="Anna F."/>
            <person name="Clotilde B."/>
            <person name="Roberto B."/>
            <person name="Veronica D.S."/>
            <person name="Fabio R."/>
            <person name="Monica P."/>
            <person name="Olivier J."/>
            <person name="Enrico T."/>
            <person name="Nicola S."/>
        </authorList>
    </citation>
    <scope>NUCLEOTIDE SEQUENCE [LARGE SCALE GENOMIC DNA]</scope>
    <source>
        <strain evidence="1 2">DSM 43505</strain>
    </source>
</reference>
<keyword evidence="2" id="KW-1185">Reference proteome</keyword>
<gene>
    <name evidence="1" type="ORF">AWC07_01980</name>
</gene>
<dbReference type="AlphaFoldDB" id="A0A1X1VWT5"/>
<protein>
    <submittedName>
        <fullName evidence="1">Uncharacterized protein</fullName>
    </submittedName>
</protein>
<evidence type="ECO:0000313" key="2">
    <source>
        <dbReference type="Proteomes" id="UP000193738"/>
    </source>
</evidence>
<dbReference type="Proteomes" id="UP000193738">
    <property type="component" value="Unassembled WGS sequence"/>
</dbReference>
<name>A0A1X1VWT5_MYCGS</name>
<sequence>MPSGSRLVASTVSPGAAVSNPATNLELAEQVLTVVQYDQQLATADEPQQRLHRRSPGLIR</sequence>
<comment type="caution">
    <text evidence="1">The sequence shown here is derived from an EMBL/GenBank/DDBJ whole genome shotgun (WGS) entry which is preliminary data.</text>
</comment>